<feature type="transmembrane region" description="Helical" evidence="6">
    <location>
        <begin position="501"/>
        <end position="525"/>
    </location>
</feature>
<evidence type="ECO:0000256" key="4">
    <source>
        <dbReference type="ARBA" id="ARBA00022737"/>
    </source>
</evidence>
<keyword evidence="6" id="KW-0472">Membrane</keyword>
<comment type="caution">
    <text evidence="7">The sequence shown here is derived from an EMBL/GenBank/DDBJ whole genome shotgun (WGS) entry which is preliminary data.</text>
</comment>
<protein>
    <submittedName>
        <fullName evidence="7">Protein farnesyltransferase alpha subunit</fullName>
    </submittedName>
</protein>
<dbReference type="AlphaFoldDB" id="A0A5A7Q6N1"/>
<gene>
    <name evidence="7" type="ORF">STAS_17609</name>
</gene>
<evidence type="ECO:0000256" key="3">
    <source>
        <dbReference type="ARBA" id="ARBA00022679"/>
    </source>
</evidence>
<dbReference type="GO" id="GO:0005965">
    <property type="term" value="C:protein farnesyltransferase complex"/>
    <property type="evidence" value="ECO:0007669"/>
    <property type="project" value="TreeGrafter"/>
</dbReference>
<evidence type="ECO:0000256" key="1">
    <source>
        <dbReference type="ARBA" id="ARBA00006734"/>
    </source>
</evidence>
<dbReference type="SUPFAM" id="SSF48439">
    <property type="entry name" value="Protein prenylyltransferase"/>
    <property type="match status" value="1"/>
</dbReference>
<dbReference type="PANTHER" id="PTHR11129">
    <property type="entry name" value="PROTEIN FARNESYLTRANSFERASE ALPHA SUBUNIT/RAB GERANYLGERANYL TRANSFERASE ALPHA SUBUNIT"/>
    <property type="match status" value="1"/>
</dbReference>
<dbReference type="EMBL" id="BKCP01006016">
    <property type="protein sequence ID" value="GER40913.1"/>
    <property type="molecule type" value="Genomic_DNA"/>
</dbReference>
<comment type="similarity">
    <text evidence="1">Belongs to the protein prenyltransferase subunit alpha family.</text>
</comment>
<evidence type="ECO:0000313" key="8">
    <source>
        <dbReference type="Proteomes" id="UP000325081"/>
    </source>
</evidence>
<evidence type="ECO:0000313" key="7">
    <source>
        <dbReference type="EMBL" id="GER40913.1"/>
    </source>
</evidence>
<dbReference type="Pfam" id="PF01239">
    <property type="entry name" value="PPTA"/>
    <property type="match status" value="2"/>
</dbReference>
<dbReference type="GO" id="GO:0005953">
    <property type="term" value="C:CAAX-protein geranylgeranyltransferase complex"/>
    <property type="evidence" value="ECO:0007669"/>
    <property type="project" value="TreeGrafter"/>
</dbReference>
<dbReference type="PANTHER" id="PTHR11129:SF10">
    <property type="entry name" value="PROTEIN PRENYLYLTRANSFERASE SUPERFAMILY PROTEIN"/>
    <property type="match status" value="1"/>
</dbReference>
<dbReference type="Proteomes" id="UP000325081">
    <property type="component" value="Unassembled WGS sequence"/>
</dbReference>
<dbReference type="GO" id="GO:0004662">
    <property type="term" value="F:CAAX-protein geranylgeranyltransferase activity"/>
    <property type="evidence" value="ECO:0007669"/>
    <property type="project" value="TreeGrafter"/>
</dbReference>
<keyword evidence="3 7" id="KW-0808">Transferase</keyword>
<sequence length="701" mass="79311">MDEATTNPDPCHLLIRLEDILESDPIIDEVGFIHPNQFTAFTEEVCSKPSSSSGTNLQLEDGSYDNFFCHHGHKLGISTFVLVPLYRVAKDAFMDAYNQYVISCESRAKTVDEPDGNALFVDIVEKEVMKHSKTLLLLSCDFGTAWNSRKVIVSKKLLLPMFMDELLLSALVLSYSPKSERAWSHRRWVIKMITGKCTNLQEIVERESQLVKTLAENTKMNYRAWNHRCWLVSYMSNSQVLLELTSSRAWAGLHVADNSCFSYRARLLLHMIENLQQNKDSDGLSGAELHKTLKDELDWIGMLIRRYLGREALWLHRRFLSLVWVKQHLASDYDHSNMFSNSPCASCNISVFVKDELILLNSCLNFPNKEDDFGEYAAQATHAATYILWLAKQLPMSFGVELQKSSEYEAFSSDKSASKNFQNAAVEALKRYVPSYLVSMEKKGVNNILSRYLEICLLNNNRGDVGSWIRETAMDGHERCTYILCKEDSIDQDKLSQQSRILVLFIFLKLVAIVNLWCLGLLSLLAGFKSLWQRHNQCFVRLSSGHTLRFLCWCLDSLGAELRETKDFSKLRTGIAILGYVASISDPISIGHSLICCCSPICQADEVLVFLQANGNLVAEDKLDEASLESQQTVNSTRTILENGVEWKRASTEENASYSLLVGSIGNPHPSLQIQREHNGDTLTNTSKSVHCTTKEQARPT</sequence>
<keyword evidence="2" id="KW-0637">Prenyltransferase</keyword>
<feature type="compositionally biased region" description="Polar residues" evidence="5">
    <location>
        <begin position="681"/>
        <end position="692"/>
    </location>
</feature>
<dbReference type="Gene3D" id="1.25.40.120">
    <property type="entry name" value="Protein prenylyltransferase"/>
    <property type="match status" value="1"/>
</dbReference>
<dbReference type="PROSITE" id="PS51147">
    <property type="entry name" value="PFTA"/>
    <property type="match status" value="2"/>
</dbReference>
<evidence type="ECO:0000256" key="6">
    <source>
        <dbReference type="SAM" id="Phobius"/>
    </source>
</evidence>
<dbReference type="OrthoDB" id="1924260at2759"/>
<reference evidence="8" key="1">
    <citation type="journal article" date="2019" name="Curr. Biol.">
        <title>Genome Sequence of Striga asiatica Provides Insight into the Evolution of Plant Parasitism.</title>
        <authorList>
            <person name="Yoshida S."/>
            <person name="Kim S."/>
            <person name="Wafula E.K."/>
            <person name="Tanskanen J."/>
            <person name="Kim Y.M."/>
            <person name="Honaas L."/>
            <person name="Yang Z."/>
            <person name="Spallek T."/>
            <person name="Conn C.E."/>
            <person name="Ichihashi Y."/>
            <person name="Cheong K."/>
            <person name="Cui S."/>
            <person name="Der J.P."/>
            <person name="Gundlach H."/>
            <person name="Jiao Y."/>
            <person name="Hori C."/>
            <person name="Ishida J.K."/>
            <person name="Kasahara H."/>
            <person name="Kiba T."/>
            <person name="Kim M.S."/>
            <person name="Koo N."/>
            <person name="Laohavisit A."/>
            <person name="Lee Y.H."/>
            <person name="Lumba S."/>
            <person name="McCourt P."/>
            <person name="Mortimer J.C."/>
            <person name="Mutuku J.M."/>
            <person name="Nomura T."/>
            <person name="Sasaki-Sekimoto Y."/>
            <person name="Seto Y."/>
            <person name="Wang Y."/>
            <person name="Wakatake T."/>
            <person name="Sakakibara H."/>
            <person name="Demura T."/>
            <person name="Yamaguchi S."/>
            <person name="Yoneyama K."/>
            <person name="Manabe R.I."/>
            <person name="Nelson D.C."/>
            <person name="Schulman A.H."/>
            <person name="Timko M.P."/>
            <person name="dePamphilis C.W."/>
            <person name="Choi D."/>
            <person name="Shirasu K."/>
        </authorList>
    </citation>
    <scope>NUCLEOTIDE SEQUENCE [LARGE SCALE GENOMIC DNA]</scope>
    <source>
        <strain evidence="8">cv. UVA1</strain>
    </source>
</reference>
<dbReference type="InterPro" id="IPR002088">
    <property type="entry name" value="Prenyl_trans_a"/>
</dbReference>
<organism evidence="7 8">
    <name type="scientific">Striga asiatica</name>
    <name type="common">Asiatic witchweed</name>
    <name type="synonym">Buchnera asiatica</name>
    <dbReference type="NCBI Taxonomy" id="4170"/>
    <lineage>
        <taxon>Eukaryota</taxon>
        <taxon>Viridiplantae</taxon>
        <taxon>Streptophyta</taxon>
        <taxon>Embryophyta</taxon>
        <taxon>Tracheophyta</taxon>
        <taxon>Spermatophyta</taxon>
        <taxon>Magnoliopsida</taxon>
        <taxon>eudicotyledons</taxon>
        <taxon>Gunneridae</taxon>
        <taxon>Pentapetalae</taxon>
        <taxon>asterids</taxon>
        <taxon>lamiids</taxon>
        <taxon>Lamiales</taxon>
        <taxon>Orobanchaceae</taxon>
        <taxon>Buchnereae</taxon>
        <taxon>Striga</taxon>
    </lineage>
</organism>
<accession>A0A5A7Q6N1</accession>
<keyword evidence="6" id="KW-0812">Transmembrane</keyword>
<feature type="region of interest" description="Disordered" evidence="5">
    <location>
        <begin position="679"/>
        <end position="701"/>
    </location>
</feature>
<evidence type="ECO:0000256" key="2">
    <source>
        <dbReference type="ARBA" id="ARBA00022602"/>
    </source>
</evidence>
<keyword evidence="4" id="KW-0677">Repeat</keyword>
<keyword evidence="6" id="KW-1133">Transmembrane helix</keyword>
<name>A0A5A7Q6N1_STRAF</name>
<keyword evidence="8" id="KW-1185">Reference proteome</keyword>
<evidence type="ECO:0000256" key="5">
    <source>
        <dbReference type="SAM" id="MobiDB-lite"/>
    </source>
</evidence>
<dbReference type="GO" id="GO:0004660">
    <property type="term" value="F:protein farnesyltransferase activity"/>
    <property type="evidence" value="ECO:0007669"/>
    <property type="project" value="TreeGrafter"/>
</dbReference>
<proteinExistence type="inferred from homology"/>